<dbReference type="EMBL" id="BARS01005446">
    <property type="protein sequence ID" value="GAF73542.1"/>
    <property type="molecule type" value="Genomic_DNA"/>
</dbReference>
<protein>
    <recommendedName>
        <fullName evidence="3">Peptidase M20 dimerisation domain-containing protein</fullName>
    </recommendedName>
</protein>
<reference evidence="4" key="1">
    <citation type="journal article" date="2014" name="Front. Microbiol.">
        <title>High frequency of phylogenetically diverse reductive dehalogenase-homologous genes in deep subseafloor sedimentary metagenomes.</title>
        <authorList>
            <person name="Kawai M."/>
            <person name="Futagami T."/>
            <person name="Toyoda A."/>
            <person name="Takaki Y."/>
            <person name="Nishi S."/>
            <person name="Hori S."/>
            <person name="Arai W."/>
            <person name="Tsubouchi T."/>
            <person name="Morono Y."/>
            <person name="Uchiyama I."/>
            <person name="Ito T."/>
            <person name="Fujiyama A."/>
            <person name="Inagaki F."/>
            <person name="Takami H."/>
        </authorList>
    </citation>
    <scope>NUCLEOTIDE SEQUENCE</scope>
    <source>
        <strain evidence="4">Expedition CK06-06</strain>
    </source>
</reference>
<dbReference type="SUPFAM" id="SSF53187">
    <property type="entry name" value="Zn-dependent exopeptidases"/>
    <property type="match status" value="1"/>
</dbReference>
<name>X0SCB1_9ZZZZ</name>
<dbReference type="PANTHER" id="PTHR43808:SF25">
    <property type="entry name" value="PEPTIDASE M20 DIMERISATION DOMAIN-CONTAINING PROTEIN"/>
    <property type="match status" value="1"/>
</dbReference>
<sequence>MKEQVPEKERVLECVIEENVVELAKNLIRIPSPTEGESEVARFLEKYMRDNGLETELMEVEAGRFQPVGRIRGTGSGYSLIFNGHMDTDVLLLGTPDPFVPRIEGRTLYGHGIYNMKCGVAAMVEAAVAIKKSGVKLKGNLIVTPVVGEIQGGVGTVANIKRGIIADFGLVPEPYGEFIALTHAGVEGVAITIKGRSEHIGNMERGINLSIKMAKVIDALNNMKFTYTPDPRHPGLPRLLIGSAILAHGETYDLKGDAFLPDICTIIVNVRFVRGMCPHKDIEKVLEKMKSEDPEFNYEMQ</sequence>
<evidence type="ECO:0000313" key="4">
    <source>
        <dbReference type="EMBL" id="GAF73542.1"/>
    </source>
</evidence>
<proteinExistence type="predicted"/>
<dbReference type="InterPro" id="IPR050072">
    <property type="entry name" value="Peptidase_M20A"/>
</dbReference>
<dbReference type="InterPro" id="IPR011650">
    <property type="entry name" value="Peptidase_M20_dimer"/>
</dbReference>
<keyword evidence="2" id="KW-0378">Hydrolase</keyword>
<dbReference type="GO" id="GO:0016787">
    <property type="term" value="F:hydrolase activity"/>
    <property type="evidence" value="ECO:0007669"/>
    <property type="project" value="UniProtKB-KW"/>
</dbReference>
<dbReference type="AlphaFoldDB" id="X0SCB1"/>
<dbReference type="GO" id="GO:0046872">
    <property type="term" value="F:metal ion binding"/>
    <property type="evidence" value="ECO:0007669"/>
    <property type="project" value="UniProtKB-KW"/>
</dbReference>
<dbReference type="Pfam" id="PF01546">
    <property type="entry name" value="Peptidase_M20"/>
    <property type="match status" value="1"/>
</dbReference>
<dbReference type="Pfam" id="PF07687">
    <property type="entry name" value="M20_dimer"/>
    <property type="match status" value="1"/>
</dbReference>
<evidence type="ECO:0000256" key="1">
    <source>
        <dbReference type="ARBA" id="ARBA00022723"/>
    </source>
</evidence>
<dbReference type="SUPFAM" id="SSF55031">
    <property type="entry name" value="Bacterial exopeptidase dimerisation domain"/>
    <property type="match status" value="1"/>
</dbReference>
<evidence type="ECO:0000259" key="3">
    <source>
        <dbReference type="Pfam" id="PF07687"/>
    </source>
</evidence>
<keyword evidence="1" id="KW-0479">Metal-binding</keyword>
<feature type="non-terminal residue" evidence="4">
    <location>
        <position position="301"/>
    </location>
</feature>
<gene>
    <name evidence="4" type="ORF">S01H1_10682</name>
</gene>
<accession>X0SCB1</accession>
<evidence type="ECO:0000256" key="2">
    <source>
        <dbReference type="ARBA" id="ARBA00022801"/>
    </source>
</evidence>
<dbReference type="InterPro" id="IPR002933">
    <property type="entry name" value="Peptidase_M20"/>
</dbReference>
<organism evidence="4">
    <name type="scientific">marine sediment metagenome</name>
    <dbReference type="NCBI Taxonomy" id="412755"/>
    <lineage>
        <taxon>unclassified sequences</taxon>
        <taxon>metagenomes</taxon>
        <taxon>ecological metagenomes</taxon>
    </lineage>
</organism>
<dbReference type="PANTHER" id="PTHR43808">
    <property type="entry name" value="ACETYLORNITHINE DEACETYLASE"/>
    <property type="match status" value="1"/>
</dbReference>
<dbReference type="Gene3D" id="3.40.630.10">
    <property type="entry name" value="Zn peptidases"/>
    <property type="match status" value="1"/>
</dbReference>
<dbReference type="InterPro" id="IPR036264">
    <property type="entry name" value="Bact_exopeptidase_dim_dom"/>
</dbReference>
<feature type="domain" description="Peptidase M20 dimerisation" evidence="3">
    <location>
        <begin position="182"/>
        <end position="295"/>
    </location>
</feature>
<comment type="caution">
    <text evidence="4">The sequence shown here is derived from an EMBL/GenBank/DDBJ whole genome shotgun (WGS) entry which is preliminary data.</text>
</comment>